<accession>A0ABR7M776</accession>
<feature type="domain" description="DinB-like" evidence="1">
    <location>
        <begin position="43"/>
        <end position="179"/>
    </location>
</feature>
<proteinExistence type="predicted"/>
<name>A0ABR7M776_9BACT</name>
<gene>
    <name evidence="2" type="ORF">BC349_05845</name>
</gene>
<evidence type="ECO:0000313" key="2">
    <source>
        <dbReference type="EMBL" id="MBC6490478.1"/>
    </source>
</evidence>
<dbReference type="InterPro" id="IPR034660">
    <property type="entry name" value="DinB/YfiT-like"/>
</dbReference>
<dbReference type="RefSeq" id="WP_187255777.1">
    <property type="nucleotide sequence ID" value="NZ_JBHULF010000006.1"/>
</dbReference>
<sequence>MKPINSSELLSKLRAKSLFLLDQIENIGNHTPMELLEMNDGMGRWNTLQVLEHLNTYYRYYLPRIETLLEKSATGPNQYFKPGFLGNYFTRTMQPRNGRVANKMKAMKNHSPSPELDGRLVISEFLQWQRKLGLLIERSENVNLNKIRVPISIAPFIKLKLGDVFAFIVAHNNRHWVQIENLLERYPVTLTL</sequence>
<organism evidence="2 3">
    <name type="scientific">Flavihumibacter stibioxidans</name>
    <dbReference type="NCBI Taxonomy" id="1834163"/>
    <lineage>
        <taxon>Bacteria</taxon>
        <taxon>Pseudomonadati</taxon>
        <taxon>Bacteroidota</taxon>
        <taxon>Chitinophagia</taxon>
        <taxon>Chitinophagales</taxon>
        <taxon>Chitinophagaceae</taxon>
        <taxon>Flavihumibacter</taxon>
    </lineage>
</organism>
<protein>
    <recommendedName>
        <fullName evidence="1">DinB-like domain-containing protein</fullName>
    </recommendedName>
</protein>
<comment type="caution">
    <text evidence="2">The sequence shown here is derived from an EMBL/GenBank/DDBJ whole genome shotgun (WGS) entry which is preliminary data.</text>
</comment>
<dbReference type="Pfam" id="PF12867">
    <property type="entry name" value="DinB_2"/>
    <property type="match status" value="1"/>
</dbReference>
<evidence type="ECO:0000259" key="1">
    <source>
        <dbReference type="Pfam" id="PF12867"/>
    </source>
</evidence>
<dbReference type="Proteomes" id="UP000765802">
    <property type="component" value="Unassembled WGS sequence"/>
</dbReference>
<keyword evidence="3" id="KW-1185">Reference proteome</keyword>
<dbReference type="EMBL" id="MBUA01000001">
    <property type="protein sequence ID" value="MBC6490478.1"/>
    <property type="molecule type" value="Genomic_DNA"/>
</dbReference>
<dbReference type="Gene3D" id="1.20.120.450">
    <property type="entry name" value="dinb family like domain"/>
    <property type="match status" value="1"/>
</dbReference>
<evidence type="ECO:0000313" key="3">
    <source>
        <dbReference type="Proteomes" id="UP000765802"/>
    </source>
</evidence>
<reference evidence="2 3" key="1">
    <citation type="submission" date="2016-07" db="EMBL/GenBank/DDBJ databases">
        <title>Genome analysis of Flavihumibacter stibioxidans YS-17.</title>
        <authorList>
            <person name="Shi K."/>
            <person name="Han Y."/>
            <person name="Wang G."/>
        </authorList>
    </citation>
    <scope>NUCLEOTIDE SEQUENCE [LARGE SCALE GENOMIC DNA]</scope>
    <source>
        <strain evidence="2 3">YS-17</strain>
    </source>
</reference>
<dbReference type="InterPro" id="IPR024775">
    <property type="entry name" value="DinB-like"/>
</dbReference>